<keyword evidence="4" id="KW-1185">Reference proteome</keyword>
<keyword evidence="2" id="KW-0472">Membrane</keyword>
<comment type="caution">
    <text evidence="3">The sequence shown here is derived from an EMBL/GenBank/DDBJ whole genome shotgun (WGS) entry which is preliminary data.</text>
</comment>
<feature type="transmembrane region" description="Helical" evidence="2">
    <location>
        <begin position="50"/>
        <end position="68"/>
    </location>
</feature>
<gene>
    <name evidence="3" type="ORF">GCM10007362_32440</name>
</gene>
<evidence type="ECO:0008006" key="5">
    <source>
        <dbReference type="Google" id="ProtNLM"/>
    </source>
</evidence>
<evidence type="ECO:0000313" key="4">
    <source>
        <dbReference type="Proteomes" id="UP000605427"/>
    </source>
</evidence>
<feature type="region of interest" description="Disordered" evidence="1">
    <location>
        <begin position="421"/>
        <end position="443"/>
    </location>
</feature>
<feature type="region of interest" description="Disordered" evidence="1">
    <location>
        <begin position="1"/>
        <end position="46"/>
    </location>
</feature>
<name>A0ABQ1ZXM4_9BACL</name>
<keyword evidence="2" id="KW-0812">Transmembrane</keyword>
<keyword evidence="2" id="KW-1133">Transmembrane helix</keyword>
<reference evidence="4" key="1">
    <citation type="journal article" date="2019" name="Int. J. Syst. Evol. Microbiol.">
        <title>The Global Catalogue of Microorganisms (GCM) 10K type strain sequencing project: providing services to taxonomists for standard genome sequencing and annotation.</title>
        <authorList>
            <consortium name="The Broad Institute Genomics Platform"/>
            <consortium name="The Broad Institute Genome Sequencing Center for Infectious Disease"/>
            <person name="Wu L."/>
            <person name="Ma J."/>
        </authorList>
    </citation>
    <scope>NUCLEOTIDE SEQUENCE [LARGE SCALE GENOMIC DNA]</scope>
    <source>
        <strain evidence="4">CCM 8702</strain>
    </source>
</reference>
<sequence length="471" mass="52247">MQMNDHLEKRIRQDAETLRHLSTMPSAAERSAAIRKGMRRAENGKPRRKGMIYGGVAAAIAAGALLFADSGPLQGVFGHSGTHHSSFLPEADKWEPFLKLLNGNDRLSSAWKQGFIEPADAVSVEENGMNLKIEGMIRDSRSVTLLYKLKSPEGEAAEWDTPKLLDAFYGKETTTKNWVHRTYFNTGEGATYGYATLFFSGEAENRAETFNLKVDALSLRSPDQGKRLGTFVVPLRLPSTSSQEQEIVYDQPKQLIVSGQIIQVHRVLLTPISVYLNVSEDPDNTDKLFDLIEPTLTLEQDEQTFKLQEPSVPSLIEGRQGWEMSFVNQIGIVNPDALLFGVTGIQSLSKEQLNLVLNTEEESVLQAPEDGFALQVTKAKANTRQVAVHYPVHEDEFGRLGSMRLNAVFTDGDGKEHEMVSSEGAMQTGKGDSESASDTFYIPDQDYPQPLTFTISMYPGGIRDEQEVLLK</sequence>
<dbReference type="RefSeq" id="WP_172245390.1">
    <property type="nucleotide sequence ID" value="NZ_BMDD01000004.1"/>
</dbReference>
<evidence type="ECO:0000256" key="2">
    <source>
        <dbReference type="SAM" id="Phobius"/>
    </source>
</evidence>
<protein>
    <recommendedName>
        <fullName evidence="5">DUF4179 domain-containing protein</fullName>
    </recommendedName>
</protein>
<proteinExistence type="predicted"/>
<dbReference type="EMBL" id="BMDD01000004">
    <property type="protein sequence ID" value="GGH81915.1"/>
    <property type="molecule type" value="Genomic_DNA"/>
</dbReference>
<evidence type="ECO:0000256" key="1">
    <source>
        <dbReference type="SAM" id="MobiDB-lite"/>
    </source>
</evidence>
<accession>A0ABQ1ZXM4</accession>
<evidence type="ECO:0000313" key="3">
    <source>
        <dbReference type="EMBL" id="GGH81915.1"/>
    </source>
</evidence>
<dbReference type="Proteomes" id="UP000605427">
    <property type="component" value="Unassembled WGS sequence"/>
</dbReference>
<feature type="compositionally biased region" description="Basic and acidic residues" evidence="1">
    <location>
        <begin position="1"/>
        <end position="19"/>
    </location>
</feature>
<organism evidence="3 4">
    <name type="scientific">Saccharibacillus endophyticus</name>
    <dbReference type="NCBI Taxonomy" id="2060666"/>
    <lineage>
        <taxon>Bacteria</taxon>
        <taxon>Bacillati</taxon>
        <taxon>Bacillota</taxon>
        <taxon>Bacilli</taxon>
        <taxon>Bacillales</taxon>
        <taxon>Paenibacillaceae</taxon>
        <taxon>Saccharibacillus</taxon>
    </lineage>
</organism>